<keyword evidence="1" id="KW-0812">Transmembrane</keyword>
<feature type="domain" description="HD-GYP" evidence="2">
    <location>
        <begin position="97"/>
        <end position="292"/>
    </location>
</feature>
<dbReference type="SUPFAM" id="SSF109604">
    <property type="entry name" value="HD-domain/PDEase-like"/>
    <property type="match status" value="1"/>
</dbReference>
<keyword evidence="1" id="KW-0472">Membrane</keyword>
<dbReference type="Gene3D" id="1.10.3210.10">
    <property type="entry name" value="Hypothetical protein af1432"/>
    <property type="match status" value="1"/>
</dbReference>
<sequence>VNSSIIVKIIAIAVAISIYAMINNSFVAGAVSLATQKKFIPILKDVLVDFFGATIFISLGIAYLAIYLYPYVGFYVIFVILGPLLAIRFVMTLYRKFLNTKLEAMYALMKALEEKDPYTAGHGERVSLYCEVMAEKFDIYGKRLEDLKIAAQLHDVGKIGVRDIVLNKPERLTTVEYDEIKKHPVDGAKILSEIPSLKVIVPWIRYHHERWDGSGYQDGIKGDQIPLEAQIIGISDVYDALTTKRAYRDEYSNEEAIKMITEESGKGFNPELVSALLSFKERFNEIRVEKAPAYAGVKK</sequence>
<dbReference type="PANTHER" id="PTHR43155:SF2">
    <property type="entry name" value="CYCLIC DI-GMP PHOSPHODIESTERASE PA4108"/>
    <property type="match status" value="1"/>
</dbReference>
<dbReference type="Pfam" id="PF13487">
    <property type="entry name" value="HD_5"/>
    <property type="match status" value="1"/>
</dbReference>
<name>A0A7V3REF2_9BACT</name>
<evidence type="ECO:0000259" key="2">
    <source>
        <dbReference type="PROSITE" id="PS51832"/>
    </source>
</evidence>
<dbReference type="CDD" id="cd00077">
    <property type="entry name" value="HDc"/>
    <property type="match status" value="1"/>
</dbReference>
<dbReference type="PROSITE" id="PS51832">
    <property type="entry name" value="HD_GYP"/>
    <property type="match status" value="1"/>
</dbReference>
<dbReference type="InterPro" id="IPR003607">
    <property type="entry name" value="HD/PDEase_dom"/>
</dbReference>
<protein>
    <submittedName>
        <fullName evidence="3">HD-GYP domain-containing protein</fullName>
    </submittedName>
</protein>
<dbReference type="PANTHER" id="PTHR43155">
    <property type="entry name" value="CYCLIC DI-GMP PHOSPHODIESTERASE PA4108-RELATED"/>
    <property type="match status" value="1"/>
</dbReference>
<feature type="transmembrane region" description="Helical" evidence="1">
    <location>
        <begin position="72"/>
        <end position="91"/>
    </location>
</feature>
<feature type="transmembrane region" description="Helical" evidence="1">
    <location>
        <begin position="6"/>
        <end position="34"/>
    </location>
</feature>
<dbReference type="SMART" id="SM00471">
    <property type="entry name" value="HDc"/>
    <property type="match status" value="1"/>
</dbReference>
<organism evidence="3">
    <name type="scientific">Mesoaciditoga lauensis</name>
    <dbReference type="NCBI Taxonomy" id="1495039"/>
    <lineage>
        <taxon>Bacteria</taxon>
        <taxon>Thermotogati</taxon>
        <taxon>Thermotogota</taxon>
        <taxon>Thermotogae</taxon>
        <taxon>Mesoaciditogales</taxon>
        <taxon>Mesoaciditogaceae</taxon>
        <taxon>Mesoaciditoga</taxon>
    </lineage>
</organism>
<feature type="transmembrane region" description="Helical" evidence="1">
    <location>
        <begin position="46"/>
        <end position="66"/>
    </location>
</feature>
<dbReference type="EMBL" id="DTPE01000136">
    <property type="protein sequence ID" value="HGE75130.1"/>
    <property type="molecule type" value="Genomic_DNA"/>
</dbReference>
<dbReference type="AlphaFoldDB" id="A0A7V3REF2"/>
<reference evidence="3" key="1">
    <citation type="journal article" date="2020" name="mSystems">
        <title>Genome- and Community-Level Interaction Insights into Carbon Utilization and Element Cycling Functions of Hydrothermarchaeota in Hydrothermal Sediment.</title>
        <authorList>
            <person name="Zhou Z."/>
            <person name="Liu Y."/>
            <person name="Xu W."/>
            <person name="Pan J."/>
            <person name="Luo Z.H."/>
            <person name="Li M."/>
        </authorList>
    </citation>
    <scope>NUCLEOTIDE SEQUENCE [LARGE SCALE GENOMIC DNA]</scope>
    <source>
        <strain evidence="3">SpSt-966</strain>
    </source>
</reference>
<evidence type="ECO:0000313" key="3">
    <source>
        <dbReference type="EMBL" id="HGE75130.1"/>
    </source>
</evidence>
<accession>A0A7V3REF2</accession>
<dbReference type="InterPro" id="IPR037522">
    <property type="entry name" value="HD_GYP_dom"/>
</dbReference>
<proteinExistence type="predicted"/>
<evidence type="ECO:0000256" key="1">
    <source>
        <dbReference type="SAM" id="Phobius"/>
    </source>
</evidence>
<keyword evidence="1" id="KW-1133">Transmembrane helix</keyword>
<comment type="caution">
    <text evidence="3">The sequence shown here is derived from an EMBL/GenBank/DDBJ whole genome shotgun (WGS) entry which is preliminary data.</text>
</comment>
<feature type="non-terminal residue" evidence="3">
    <location>
        <position position="1"/>
    </location>
</feature>
<gene>
    <name evidence="3" type="ORF">ENX73_03275</name>
</gene>